<evidence type="ECO:0000313" key="3">
    <source>
        <dbReference type="Proteomes" id="UP000031668"/>
    </source>
</evidence>
<keyword evidence="3" id="KW-1185">Reference proteome</keyword>
<reference evidence="2 3" key="1">
    <citation type="journal article" date="2014" name="Genome Biol. Evol.">
        <title>The genome of the myxosporean Thelohanellus kitauei shows adaptations to nutrient acquisition within its fish host.</title>
        <authorList>
            <person name="Yang Y."/>
            <person name="Xiong J."/>
            <person name="Zhou Z."/>
            <person name="Huo F."/>
            <person name="Miao W."/>
            <person name="Ran C."/>
            <person name="Liu Y."/>
            <person name="Zhang J."/>
            <person name="Feng J."/>
            <person name="Wang M."/>
            <person name="Wang M."/>
            <person name="Wang L."/>
            <person name="Yao B."/>
        </authorList>
    </citation>
    <scope>NUCLEOTIDE SEQUENCE [LARGE SCALE GENOMIC DNA]</scope>
    <source>
        <strain evidence="2">Wuqing</strain>
    </source>
</reference>
<gene>
    <name evidence="2" type="ORF">RF11_15509</name>
</gene>
<feature type="region of interest" description="Disordered" evidence="1">
    <location>
        <begin position="1"/>
        <end position="197"/>
    </location>
</feature>
<dbReference type="Proteomes" id="UP000031668">
    <property type="component" value="Unassembled WGS sequence"/>
</dbReference>
<evidence type="ECO:0000256" key="1">
    <source>
        <dbReference type="SAM" id="MobiDB-lite"/>
    </source>
</evidence>
<protein>
    <submittedName>
        <fullName evidence="2">Uncharacterized protein</fullName>
    </submittedName>
</protein>
<feature type="compositionally biased region" description="Basic and acidic residues" evidence="1">
    <location>
        <begin position="1"/>
        <end position="10"/>
    </location>
</feature>
<feature type="compositionally biased region" description="Low complexity" evidence="1">
    <location>
        <begin position="165"/>
        <end position="187"/>
    </location>
</feature>
<evidence type="ECO:0000313" key="2">
    <source>
        <dbReference type="EMBL" id="KII72849.1"/>
    </source>
</evidence>
<feature type="compositionally biased region" description="Basic and acidic residues" evidence="1">
    <location>
        <begin position="140"/>
        <end position="157"/>
    </location>
</feature>
<sequence length="246" mass="27140">MHQPETDNETKTLSSQEDVIEPKEETFDVPNANQASAYVPKTRNYRTYLDSTTFSSSAEHEGSRTSDSVQNNPPLKIKIESIDASGSGMSWDIPGNDIKNIMSEPQDEPPNELDTDSDTVSTSQIDLTPTDTVHSAGESEIERASLSRENIGNRRIPDLSGDIASTVDTDSTSTSTTKKTSKTQSKLTSHKRSAEDCARDMIKRRSKDPSFCVDKNGVRLSQEQMAQKIIESGTTAVKTSMNYLFY</sequence>
<accession>A0A0C2J4T7</accession>
<proteinExistence type="predicted"/>
<name>A0A0C2J4T7_THEKT</name>
<dbReference type="EMBL" id="JWZT01001085">
    <property type="protein sequence ID" value="KII72849.1"/>
    <property type="molecule type" value="Genomic_DNA"/>
</dbReference>
<comment type="caution">
    <text evidence="2">The sequence shown here is derived from an EMBL/GenBank/DDBJ whole genome shotgun (WGS) entry which is preliminary data.</text>
</comment>
<dbReference type="AlphaFoldDB" id="A0A0C2J4T7"/>
<feature type="compositionally biased region" description="Acidic residues" evidence="1">
    <location>
        <begin position="105"/>
        <end position="117"/>
    </location>
</feature>
<organism evidence="2 3">
    <name type="scientific">Thelohanellus kitauei</name>
    <name type="common">Myxosporean</name>
    <dbReference type="NCBI Taxonomy" id="669202"/>
    <lineage>
        <taxon>Eukaryota</taxon>
        <taxon>Metazoa</taxon>
        <taxon>Cnidaria</taxon>
        <taxon>Myxozoa</taxon>
        <taxon>Myxosporea</taxon>
        <taxon>Bivalvulida</taxon>
        <taxon>Platysporina</taxon>
        <taxon>Myxobolidae</taxon>
        <taxon>Thelohanellus</taxon>
    </lineage>
</organism>
<feature type="compositionally biased region" description="Polar residues" evidence="1">
    <location>
        <begin position="118"/>
        <end position="133"/>
    </location>
</feature>